<feature type="compositionally biased region" description="Basic and acidic residues" evidence="1">
    <location>
        <begin position="23"/>
        <end position="34"/>
    </location>
</feature>
<proteinExistence type="predicted"/>
<dbReference type="PANTHER" id="PTHR34927">
    <property type="entry name" value="IQ DOMAIN-CONTAINING PROTEIN K"/>
    <property type="match status" value="1"/>
</dbReference>
<dbReference type="CDD" id="cd23767">
    <property type="entry name" value="IQCD"/>
    <property type="match status" value="1"/>
</dbReference>
<accession>A0A8C6TI39</accession>
<name>A0A8C6TI39_9GOBI</name>
<evidence type="ECO:0000313" key="3">
    <source>
        <dbReference type="Proteomes" id="UP000694523"/>
    </source>
</evidence>
<dbReference type="Ensembl" id="ENSNMLT00000025018.1">
    <property type="protein sequence ID" value="ENSNMLP00000022344.1"/>
    <property type="gene ID" value="ENSNMLG00000014434.1"/>
</dbReference>
<dbReference type="Gene3D" id="1.20.890.10">
    <property type="entry name" value="cAMP-dependent protein kinase regulatory subunit, dimerization-anchoring domain"/>
    <property type="match status" value="1"/>
</dbReference>
<dbReference type="InterPro" id="IPR043408">
    <property type="entry name" value="IQCK"/>
</dbReference>
<dbReference type="PANTHER" id="PTHR34927:SF1">
    <property type="entry name" value="IQ DOMAIN-CONTAINING PROTEIN K"/>
    <property type="match status" value="1"/>
</dbReference>
<feature type="region of interest" description="Disordered" evidence="1">
    <location>
        <begin position="23"/>
        <end position="64"/>
    </location>
</feature>
<dbReference type="Proteomes" id="UP000694523">
    <property type="component" value="Unplaced"/>
</dbReference>
<evidence type="ECO:0000313" key="2">
    <source>
        <dbReference type="Ensembl" id="ENSNMLP00000022344.1"/>
    </source>
</evidence>
<sequence length="310" mass="35530">MSAKTDRAQKSHWHLVSNVLEVSESRHHHDDHRPPRLTWTDGSPPSSQVSGRGPGIHTPGETSGNDCHFKVSVLSQKHSGQVTPPQQLLSHPLTEFLEKSVFPVLLPALDALQKEAVQQGCFKRKVTAFSPCDFLTEWLYNHNPHRKGQNPMKWCEIPFVKEWLSLHPRPPLPLFLQLSEAQAALIIQSFWRGYKVRAQPDVQELRQWQRELRENQDITKTVEKFWAQQESRVGSSMSDLPESPQLENSDFSIQVLSPTPQSTVVHTPTVQMTPGTMWSLRERQLPLTWAIKQAISFWGYLIQLHGVWQL</sequence>
<protein>
    <submittedName>
        <fullName evidence="2">IQ motif containing K</fullName>
    </submittedName>
</protein>
<dbReference type="AlphaFoldDB" id="A0A8C6TI39"/>
<reference evidence="2" key="1">
    <citation type="submission" date="2025-08" db="UniProtKB">
        <authorList>
            <consortium name="Ensembl"/>
        </authorList>
    </citation>
    <scope>IDENTIFICATION</scope>
</reference>
<dbReference type="CDD" id="cd22969">
    <property type="entry name" value="DD_IQCK"/>
    <property type="match status" value="1"/>
</dbReference>
<feature type="compositionally biased region" description="Polar residues" evidence="1">
    <location>
        <begin position="40"/>
        <end position="50"/>
    </location>
</feature>
<organism evidence="2 3">
    <name type="scientific">Neogobius melanostomus</name>
    <name type="common">round goby</name>
    <dbReference type="NCBI Taxonomy" id="47308"/>
    <lineage>
        <taxon>Eukaryota</taxon>
        <taxon>Metazoa</taxon>
        <taxon>Chordata</taxon>
        <taxon>Craniata</taxon>
        <taxon>Vertebrata</taxon>
        <taxon>Euteleostomi</taxon>
        <taxon>Actinopterygii</taxon>
        <taxon>Neopterygii</taxon>
        <taxon>Teleostei</taxon>
        <taxon>Neoteleostei</taxon>
        <taxon>Acanthomorphata</taxon>
        <taxon>Gobiaria</taxon>
        <taxon>Gobiiformes</taxon>
        <taxon>Gobioidei</taxon>
        <taxon>Gobiidae</taxon>
        <taxon>Benthophilinae</taxon>
        <taxon>Neogobiini</taxon>
        <taxon>Neogobius</taxon>
    </lineage>
</organism>
<reference evidence="2" key="2">
    <citation type="submission" date="2025-09" db="UniProtKB">
        <authorList>
            <consortium name="Ensembl"/>
        </authorList>
    </citation>
    <scope>IDENTIFICATION</scope>
</reference>
<dbReference type="Pfam" id="PF00612">
    <property type="entry name" value="IQ"/>
    <property type="match status" value="1"/>
</dbReference>
<evidence type="ECO:0000256" key="1">
    <source>
        <dbReference type="SAM" id="MobiDB-lite"/>
    </source>
</evidence>
<dbReference type="PROSITE" id="PS50096">
    <property type="entry name" value="IQ"/>
    <property type="match status" value="1"/>
</dbReference>
<keyword evidence="3" id="KW-1185">Reference proteome</keyword>
<dbReference type="InterPro" id="IPR000048">
    <property type="entry name" value="IQ_motif_EF-hand-BS"/>
</dbReference>